<dbReference type="InterPro" id="IPR050312">
    <property type="entry name" value="IolE/XylAMocC-like"/>
</dbReference>
<dbReference type="InterPro" id="IPR013022">
    <property type="entry name" value="Xyl_isomerase-like_TIM-brl"/>
</dbReference>
<organism evidence="2 3">
    <name type="scientific">Methanobrevibacter woesei</name>
    <dbReference type="NCBI Taxonomy" id="190976"/>
    <lineage>
        <taxon>Archaea</taxon>
        <taxon>Methanobacteriati</taxon>
        <taxon>Methanobacteriota</taxon>
        <taxon>Methanomada group</taxon>
        <taxon>Methanobacteria</taxon>
        <taxon>Methanobacteriales</taxon>
        <taxon>Methanobacteriaceae</taxon>
        <taxon>Methanobrevibacter</taxon>
    </lineage>
</organism>
<dbReference type="AlphaFoldDB" id="A0A2U1S6J7"/>
<proteinExistence type="predicted"/>
<evidence type="ECO:0000313" key="2">
    <source>
        <dbReference type="EMBL" id="PWB85669.1"/>
    </source>
</evidence>
<dbReference type="GO" id="GO:0008270">
    <property type="term" value="F:zinc ion binding"/>
    <property type="evidence" value="ECO:0007669"/>
    <property type="project" value="InterPro"/>
</dbReference>
<feature type="domain" description="Xylose isomerase-like TIM barrel" evidence="1">
    <location>
        <begin position="44"/>
        <end position="246"/>
    </location>
</feature>
<dbReference type="Gene3D" id="3.20.20.150">
    <property type="entry name" value="Divalent-metal-dependent TIM barrel enzymes"/>
    <property type="match status" value="1"/>
</dbReference>
<dbReference type="OrthoDB" id="372143at2157"/>
<sequence length="249" mass="27945">MKIGASTLSGFKGKLEKSLEFIENNGIEYAEILHQYPNETINTEVTDSFNLKYTIHSPIININIASLSTAIRKASIEEIKKSIDTANEIGAETVVVHPGSIPFLGRDFEKEIYGLANDAIKEIGDYGKDLGVTAAIENMPAIEGHMYQNIYDLNELLTSLDMFMTLDIGHAHHVGYAPDEMYFESIKHIHAHDNNGDEDAHYALGEGNIDLKSIINKFEKEKYDGIYIIEVNDEDSVKKSLKYLKNMKK</sequence>
<dbReference type="PANTHER" id="PTHR12110:SF21">
    <property type="entry name" value="XYLOSE ISOMERASE-LIKE TIM BARREL DOMAIN-CONTAINING PROTEIN"/>
    <property type="match status" value="1"/>
</dbReference>
<dbReference type="Proteomes" id="UP000245577">
    <property type="component" value="Unassembled WGS sequence"/>
</dbReference>
<dbReference type="GO" id="GO:0003677">
    <property type="term" value="F:DNA binding"/>
    <property type="evidence" value="ECO:0007669"/>
    <property type="project" value="InterPro"/>
</dbReference>
<dbReference type="EMBL" id="MZGU01000004">
    <property type="protein sequence ID" value="PWB85669.1"/>
    <property type="molecule type" value="Genomic_DNA"/>
</dbReference>
<protein>
    <submittedName>
        <fullName evidence="2">Endonuclease 4</fullName>
        <ecNumber evidence="2">3.1.21.2</ecNumber>
    </submittedName>
</protein>
<keyword evidence="2" id="KW-0255">Endonuclease</keyword>
<gene>
    <name evidence="2" type="primary">nfo_1</name>
    <name evidence="2" type="ORF">MBBWO_05040</name>
</gene>
<dbReference type="EC" id="3.1.21.2" evidence="2"/>
<keyword evidence="2" id="KW-0378">Hydrolase</keyword>
<dbReference type="InterPro" id="IPR001719">
    <property type="entry name" value="AP_endonuc_2"/>
</dbReference>
<evidence type="ECO:0000313" key="3">
    <source>
        <dbReference type="Proteomes" id="UP000245577"/>
    </source>
</evidence>
<dbReference type="RefSeq" id="WP_116669324.1">
    <property type="nucleotide sequence ID" value="NZ_MZGU01000004.1"/>
</dbReference>
<dbReference type="PANTHER" id="PTHR12110">
    <property type="entry name" value="HYDROXYPYRUVATE ISOMERASE"/>
    <property type="match status" value="1"/>
</dbReference>
<evidence type="ECO:0000259" key="1">
    <source>
        <dbReference type="Pfam" id="PF01261"/>
    </source>
</evidence>
<dbReference type="SUPFAM" id="SSF51658">
    <property type="entry name" value="Xylose isomerase-like"/>
    <property type="match status" value="1"/>
</dbReference>
<dbReference type="GO" id="GO:0006281">
    <property type="term" value="P:DNA repair"/>
    <property type="evidence" value="ECO:0007669"/>
    <property type="project" value="InterPro"/>
</dbReference>
<keyword evidence="3" id="KW-1185">Reference proteome</keyword>
<accession>A0A2U1S6J7</accession>
<name>A0A2U1S6J7_9EURY</name>
<reference evidence="2 3" key="1">
    <citation type="submission" date="2017-03" db="EMBL/GenBank/DDBJ databases">
        <title>Genome sequence of Methanobrevibacter wosei.</title>
        <authorList>
            <person name="Poehlein A."/>
            <person name="Seedorf H."/>
            <person name="Daniel R."/>
        </authorList>
    </citation>
    <scope>NUCLEOTIDE SEQUENCE [LARGE SCALE GENOMIC DNA]</scope>
    <source>
        <strain evidence="2 3">DSM 11979</strain>
    </source>
</reference>
<comment type="caution">
    <text evidence="2">The sequence shown here is derived from an EMBL/GenBank/DDBJ whole genome shotgun (WGS) entry which is preliminary data.</text>
</comment>
<keyword evidence="2" id="KW-0540">Nuclease</keyword>
<dbReference type="InterPro" id="IPR036237">
    <property type="entry name" value="Xyl_isomerase-like_sf"/>
</dbReference>
<dbReference type="GO" id="GO:0008833">
    <property type="term" value="F:deoxyribonuclease IV (phage-T4-induced) activity"/>
    <property type="evidence" value="ECO:0007669"/>
    <property type="project" value="UniProtKB-EC"/>
</dbReference>
<dbReference type="SMART" id="SM00518">
    <property type="entry name" value="AP2Ec"/>
    <property type="match status" value="1"/>
</dbReference>
<dbReference type="Pfam" id="PF01261">
    <property type="entry name" value="AP_endonuc_2"/>
    <property type="match status" value="1"/>
</dbReference>